<comment type="similarity">
    <text evidence="3">Belongs to the SINA (Seven in absentia) family.</text>
</comment>
<comment type="caution">
    <text evidence="14">The sequence shown here is derived from an EMBL/GenBank/DDBJ whole genome shotgun (WGS) entry which is preliminary data.</text>
</comment>
<evidence type="ECO:0000256" key="4">
    <source>
        <dbReference type="ARBA" id="ARBA00012483"/>
    </source>
</evidence>
<keyword evidence="6" id="KW-0479">Metal-binding</keyword>
<dbReference type="Gene3D" id="3.30.40.10">
    <property type="entry name" value="Zinc/RING finger domain, C3HC4 (zinc finger)"/>
    <property type="match status" value="3"/>
</dbReference>
<comment type="catalytic activity">
    <reaction evidence="1">
        <text>S-ubiquitinyl-[E2 ubiquitin-conjugating enzyme]-L-cysteine + [acceptor protein]-L-lysine = [E2 ubiquitin-conjugating enzyme]-L-cysteine + N(6)-ubiquitinyl-[acceptor protein]-L-lysine.</text>
        <dbReference type="EC" id="2.3.2.27"/>
    </reaction>
</comment>
<proteinExistence type="inferred from homology"/>
<evidence type="ECO:0000259" key="13">
    <source>
        <dbReference type="PROSITE" id="PS51081"/>
    </source>
</evidence>
<dbReference type="InterPro" id="IPR001841">
    <property type="entry name" value="Znf_RING"/>
</dbReference>
<dbReference type="InterPro" id="IPR049548">
    <property type="entry name" value="Sina-like_RING"/>
</dbReference>
<keyword evidence="8" id="KW-0833">Ubl conjugation pathway</keyword>
<evidence type="ECO:0000256" key="1">
    <source>
        <dbReference type="ARBA" id="ARBA00000900"/>
    </source>
</evidence>
<reference evidence="14 15" key="1">
    <citation type="journal article" date="2022" name="Allergy">
        <title>Genome assembly and annotation of Periplaneta americana reveal a comprehensive cockroach allergen profile.</title>
        <authorList>
            <person name="Wang L."/>
            <person name="Xiong Q."/>
            <person name="Saelim N."/>
            <person name="Wang L."/>
            <person name="Nong W."/>
            <person name="Wan A.T."/>
            <person name="Shi M."/>
            <person name="Liu X."/>
            <person name="Cao Q."/>
            <person name="Hui J.H.L."/>
            <person name="Sookrung N."/>
            <person name="Leung T.F."/>
            <person name="Tungtrongchitr A."/>
            <person name="Tsui S.K.W."/>
        </authorList>
    </citation>
    <scope>NUCLEOTIDE SEQUENCE [LARGE SCALE GENOMIC DNA]</scope>
    <source>
        <strain evidence="14">PWHHKU_190912</strain>
    </source>
</reference>
<evidence type="ECO:0000256" key="5">
    <source>
        <dbReference type="ARBA" id="ARBA00022679"/>
    </source>
</evidence>
<comment type="pathway">
    <text evidence="2">Protein modification; protein ubiquitination.</text>
</comment>
<evidence type="ECO:0000256" key="2">
    <source>
        <dbReference type="ARBA" id="ARBA00004906"/>
    </source>
</evidence>
<evidence type="ECO:0000256" key="10">
    <source>
        <dbReference type="PROSITE-ProRule" id="PRU00455"/>
    </source>
</evidence>
<dbReference type="EMBL" id="JAJSOF020000001">
    <property type="protein sequence ID" value="KAJ4452063.1"/>
    <property type="molecule type" value="Genomic_DNA"/>
</dbReference>
<name>A0ABQ8U0I7_PERAM</name>
<keyword evidence="5" id="KW-0808">Transferase</keyword>
<evidence type="ECO:0000256" key="8">
    <source>
        <dbReference type="ARBA" id="ARBA00022786"/>
    </source>
</evidence>
<dbReference type="PANTHER" id="PTHR45877">
    <property type="entry name" value="E3 UBIQUITIN-PROTEIN LIGASE SIAH2"/>
    <property type="match status" value="1"/>
</dbReference>
<protein>
    <recommendedName>
        <fullName evidence="4">RING-type E3 ubiquitin transferase</fullName>
        <ecNumber evidence="4">2.3.2.27</ecNumber>
    </recommendedName>
</protein>
<evidence type="ECO:0000256" key="9">
    <source>
        <dbReference type="ARBA" id="ARBA00022833"/>
    </source>
</evidence>
<dbReference type="EC" id="2.3.2.27" evidence="4"/>
<feature type="compositionally biased region" description="Polar residues" evidence="11">
    <location>
        <begin position="26"/>
        <end position="35"/>
    </location>
</feature>
<organism evidence="14 15">
    <name type="scientific">Periplaneta americana</name>
    <name type="common">American cockroach</name>
    <name type="synonym">Blatta americana</name>
    <dbReference type="NCBI Taxonomy" id="6978"/>
    <lineage>
        <taxon>Eukaryota</taxon>
        <taxon>Metazoa</taxon>
        <taxon>Ecdysozoa</taxon>
        <taxon>Arthropoda</taxon>
        <taxon>Hexapoda</taxon>
        <taxon>Insecta</taxon>
        <taxon>Pterygota</taxon>
        <taxon>Neoptera</taxon>
        <taxon>Polyneoptera</taxon>
        <taxon>Dictyoptera</taxon>
        <taxon>Blattodea</taxon>
        <taxon>Blattoidea</taxon>
        <taxon>Blattidae</taxon>
        <taxon>Blattinae</taxon>
        <taxon>Periplaneta</taxon>
    </lineage>
</organism>
<evidence type="ECO:0000256" key="11">
    <source>
        <dbReference type="SAM" id="MobiDB-lite"/>
    </source>
</evidence>
<gene>
    <name evidence="14" type="ORF">ANN_03579</name>
</gene>
<dbReference type="PANTHER" id="PTHR45877:SF2">
    <property type="entry name" value="E3 UBIQUITIN-PROTEIN LIGASE SINA-RELATED"/>
    <property type="match status" value="1"/>
</dbReference>
<dbReference type="SUPFAM" id="SSF49599">
    <property type="entry name" value="TRAF domain-like"/>
    <property type="match status" value="1"/>
</dbReference>
<evidence type="ECO:0000313" key="15">
    <source>
        <dbReference type="Proteomes" id="UP001148838"/>
    </source>
</evidence>
<dbReference type="Pfam" id="PF21362">
    <property type="entry name" value="Sina_RING"/>
    <property type="match status" value="2"/>
</dbReference>
<sequence length="347" mass="40185">MQKCSYSYEVLSEVFRLVGTTATYTSSENDASTSERVLETRDEEGGSVDDDDDDDGVFLLLHKTPDMSVLQEDLLRELECPMCLHYLMPPIGLCKNGHSICKICRNKVQQCPTCKEDFTDNRSISLENIVRGLHYPCHNKTNGCAEVLPNELMMEHEEICGLGVHECPLKKKFTGFVNCKWMGTWDDLKTHIERDHGKQFFVERPNSSPIRNGVCVYFAFKEVFLHEIRRDGDKWYQEWAVQDIEHRHGWWENAGRLTLLHVKLARLKILEIYTDGLVYYTSQMNTVSRDLLRELECPVCLRYFIPPIPLCSNGHSVRNSCRTKVRDCPTCRCAFINYRSLIGQFCF</sequence>
<feature type="domain" description="RING-type" evidence="12">
    <location>
        <begin position="80"/>
        <end position="115"/>
    </location>
</feature>
<evidence type="ECO:0000313" key="14">
    <source>
        <dbReference type="EMBL" id="KAJ4452063.1"/>
    </source>
</evidence>
<dbReference type="InterPro" id="IPR004162">
    <property type="entry name" value="SINA-like_animal"/>
</dbReference>
<dbReference type="Pfam" id="PF21361">
    <property type="entry name" value="Sina_ZnF"/>
    <property type="match status" value="1"/>
</dbReference>
<evidence type="ECO:0000259" key="12">
    <source>
        <dbReference type="PROSITE" id="PS50089"/>
    </source>
</evidence>
<evidence type="ECO:0000256" key="7">
    <source>
        <dbReference type="ARBA" id="ARBA00022771"/>
    </source>
</evidence>
<evidence type="ECO:0000256" key="6">
    <source>
        <dbReference type="ARBA" id="ARBA00022723"/>
    </source>
</evidence>
<keyword evidence="15" id="KW-1185">Reference proteome</keyword>
<feature type="region of interest" description="Disordered" evidence="11">
    <location>
        <begin position="26"/>
        <end position="53"/>
    </location>
</feature>
<evidence type="ECO:0000256" key="3">
    <source>
        <dbReference type="ARBA" id="ARBA00009119"/>
    </source>
</evidence>
<dbReference type="InterPro" id="IPR013083">
    <property type="entry name" value="Znf_RING/FYVE/PHD"/>
</dbReference>
<keyword evidence="9" id="KW-0862">Zinc</keyword>
<accession>A0ABQ8U0I7</accession>
<dbReference type="PROSITE" id="PS51081">
    <property type="entry name" value="ZF_SIAH"/>
    <property type="match status" value="1"/>
</dbReference>
<dbReference type="InterPro" id="IPR013010">
    <property type="entry name" value="Znf_SIAH"/>
</dbReference>
<dbReference type="SUPFAM" id="SSF57850">
    <property type="entry name" value="RING/U-box"/>
    <property type="match status" value="1"/>
</dbReference>
<dbReference type="PROSITE" id="PS50089">
    <property type="entry name" value="ZF_RING_2"/>
    <property type="match status" value="1"/>
</dbReference>
<keyword evidence="7 10" id="KW-0863">Zinc-finger</keyword>
<feature type="domain" description="SIAH-type" evidence="13">
    <location>
        <begin position="132"/>
        <end position="197"/>
    </location>
</feature>
<dbReference type="Proteomes" id="UP001148838">
    <property type="component" value="Unassembled WGS sequence"/>
</dbReference>